<dbReference type="PANTHER" id="PTHR12472">
    <property type="entry name" value="RAB3-GAP REGULATORY DOMAIN"/>
    <property type="match status" value="1"/>
</dbReference>
<dbReference type="InterPro" id="IPR026059">
    <property type="entry name" value="Rab3GAP2"/>
</dbReference>
<evidence type="ECO:0000256" key="1">
    <source>
        <dbReference type="SAM" id="MobiDB-lite"/>
    </source>
</evidence>
<evidence type="ECO:0000313" key="3">
    <source>
        <dbReference type="EMBL" id="KAK5972896.1"/>
    </source>
</evidence>
<reference evidence="3 4" key="1">
    <citation type="submission" date="2019-10" db="EMBL/GenBank/DDBJ databases">
        <title>Assembly and Annotation for the nematode Trichostrongylus colubriformis.</title>
        <authorList>
            <person name="Martin J."/>
        </authorList>
    </citation>
    <scope>NUCLEOTIDE SEQUENCE [LARGE SCALE GENOMIC DNA]</scope>
    <source>
        <strain evidence="3">G859</strain>
        <tissue evidence="3">Whole worm</tissue>
    </source>
</reference>
<dbReference type="Proteomes" id="UP001331761">
    <property type="component" value="Unassembled WGS sequence"/>
</dbReference>
<protein>
    <recommendedName>
        <fullName evidence="2">Rab3-GAP regulatory subunit N-terminal domain-containing protein</fullName>
    </recommendedName>
</protein>
<name>A0AAN8F3Z5_TRICO</name>
<sequence length="334" mass="37152">MAVSFNLEQNVLLDREIAEKVKNYLLGGDHEESHHFVKRSVSSSSDENESSDLRDPEKPAGVRDWTFSEQAPATPDPNIEAPLAWLSQCYVFTYNCLDYVLLLNQQRFALLTRSASDDGQFEIGCLKELDYQLGFAKEDNITCGCLFGLGTHRVSETLDCLIVAVGMSNGHVVFFTDRGVLLFYEQFCESEIYNVTFDQTEDSQQLTVVTSTDFFAVDPISLHSTLLKAKSAIAKSEKTAEELVVLIDIVNRQIIRIWKGYRDATVAWINSSNDEQTALFLAIFAPRRALLEVWNAQSGIRVGAVHVDPAGVLLDGGVASVLCGTHNPKFQRDA</sequence>
<keyword evidence="4" id="KW-1185">Reference proteome</keyword>
<evidence type="ECO:0000313" key="4">
    <source>
        <dbReference type="Proteomes" id="UP001331761"/>
    </source>
</evidence>
<dbReference type="EMBL" id="WIXE01016156">
    <property type="protein sequence ID" value="KAK5972896.1"/>
    <property type="molecule type" value="Genomic_DNA"/>
</dbReference>
<feature type="region of interest" description="Disordered" evidence="1">
    <location>
        <begin position="37"/>
        <end position="61"/>
    </location>
</feature>
<gene>
    <name evidence="3" type="ORF">GCK32_009029</name>
</gene>
<feature type="domain" description="Rab3-GAP regulatory subunit N-terminal" evidence="2">
    <location>
        <begin position="85"/>
        <end position="239"/>
    </location>
</feature>
<dbReference type="Pfam" id="PF14655">
    <property type="entry name" value="RAB3GAP2_N"/>
    <property type="match status" value="2"/>
</dbReference>
<organism evidence="3 4">
    <name type="scientific">Trichostrongylus colubriformis</name>
    <name type="common">Black scour worm</name>
    <dbReference type="NCBI Taxonomy" id="6319"/>
    <lineage>
        <taxon>Eukaryota</taxon>
        <taxon>Metazoa</taxon>
        <taxon>Ecdysozoa</taxon>
        <taxon>Nematoda</taxon>
        <taxon>Chromadorea</taxon>
        <taxon>Rhabditida</taxon>
        <taxon>Rhabditina</taxon>
        <taxon>Rhabditomorpha</taxon>
        <taxon>Strongyloidea</taxon>
        <taxon>Trichostrongylidae</taxon>
        <taxon>Trichostrongylus</taxon>
    </lineage>
</organism>
<dbReference type="PANTHER" id="PTHR12472:SF0">
    <property type="entry name" value="RAB3 GTPASE-ACTIVATING PROTEIN NON-CATALYTIC SUBUNIT"/>
    <property type="match status" value="1"/>
</dbReference>
<comment type="caution">
    <text evidence="3">The sequence shown here is derived from an EMBL/GenBank/DDBJ whole genome shotgun (WGS) entry which is preliminary data.</text>
</comment>
<proteinExistence type="predicted"/>
<feature type="compositionally biased region" description="Basic and acidic residues" evidence="1">
    <location>
        <begin position="51"/>
        <end position="61"/>
    </location>
</feature>
<accession>A0AAN8F3Z5</accession>
<evidence type="ECO:0000259" key="2">
    <source>
        <dbReference type="Pfam" id="PF14655"/>
    </source>
</evidence>
<dbReference type="AlphaFoldDB" id="A0AAN8F3Z5"/>
<dbReference type="InterPro" id="IPR032839">
    <property type="entry name" value="RAB3GAP_N"/>
</dbReference>
<feature type="non-terminal residue" evidence="3">
    <location>
        <position position="334"/>
    </location>
</feature>
<feature type="domain" description="Rab3-GAP regulatory subunit N-terminal" evidence="2">
    <location>
        <begin position="244"/>
        <end position="310"/>
    </location>
</feature>